<name>A0A0A9THL6_ARUDO</name>
<protein>
    <submittedName>
        <fullName evidence="1">Uncharacterized protein</fullName>
    </submittedName>
</protein>
<proteinExistence type="predicted"/>
<dbReference type="EMBL" id="GBRH01281410">
    <property type="protein sequence ID" value="JAD16485.1"/>
    <property type="molecule type" value="Transcribed_RNA"/>
</dbReference>
<dbReference type="AlphaFoldDB" id="A0A0A9THL6"/>
<accession>A0A0A9THL6</accession>
<organism evidence="1">
    <name type="scientific">Arundo donax</name>
    <name type="common">Giant reed</name>
    <name type="synonym">Donax arundinaceus</name>
    <dbReference type="NCBI Taxonomy" id="35708"/>
    <lineage>
        <taxon>Eukaryota</taxon>
        <taxon>Viridiplantae</taxon>
        <taxon>Streptophyta</taxon>
        <taxon>Embryophyta</taxon>
        <taxon>Tracheophyta</taxon>
        <taxon>Spermatophyta</taxon>
        <taxon>Magnoliopsida</taxon>
        <taxon>Liliopsida</taxon>
        <taxon>Poales</taxon>
        <taxon>Poaceae</taxon>
        <taxon>PACMAD clade</taxon>
        <taxon>Arundinoideae</taxon>
        <taxon>Arundineae</taxon>
        <taxon>Arundo</taxon>
    </lineage>
</organism>
<reference evidence="1" key="2">
    <citation type="journal article" date="2015" name="Data Brief">
        <title>Shoot transcriptome of the giant reed, Arundo donax.</title>
        <authorList>
            <person name="Barrero R.A."/>
            <person name="Guerrero F.D."/>
            <person name="Moolhuijzen P."/>
            <person name="Goolsby J.A."/>
            <person name="Tidwell J."/>
            <person name="Bellgard S.E."/>
            <person name="Bellgard M.I."/>
        </authorList>
    </citation>
    <scope>NUCLEOTIDE SEQUENCE</scope>
    <source>
        <tissue evidence="1">Shoot tissue taken approximately 20 cm above the soil surface</tissue>
    </source>
</reference>
<evidence type="ECO:0000313" key="1">
    <source>
        <dbReference type="EMBL" id="JAD16485.1"/>
    </source>
</evidence>
<reference evidence="1" key="1">
    <citation type="submission" date="2014-09" db="EMBL/GenBank/DDBJ databases">
        <authorList>
            <person name="Magalhaes I.L.F."/>
            <person name="Oliveira U."/>
            <person name="Santos F.R."/>
            <person name="Vidigal T.H.D.A."/>
            <person name="Brescovit A.D."/>
            <person name="Santos A.J."/>
        </authorList>
    </citation>
    <scope>NUCLEOTIDE SEQUENCE</scope>
    <source>
        <tissue evidence="1">Shoot tissue taken approximately 20 cm above the soil surface</tissue>
    </source>
</reference>
<sequence>MKPNMPFLTCHRISKAQA</sequence>